<feature type="domain" description="DUF4301" evidence="1">
    <location>
        <begin position="1"/>
        <end position="411"/>
    </location>
</feature>
<reference evidence="2" key="1">
    <citation type="submission" date="2019-08" db="EMBL/GenBank/DDBJ databases">
        <authorList>
            <person name="Kucharzyk K."/>
            <person name="Murdoch R.W."/>
            <person name="Higgins S."/>
            <person name="Loffler F."/>
        </authorList>
    </citation>
    <scope>NUCLEOTIDE SEQUENCE</scope>
</reference>
<dbReference type="InterPro" id="IPR025393">
    <property type="entry name" value="DUF4301"/>
</dbReference>
<dbReference type="AlphaFoldDB" id="A0A644U6L8"/>
<gene>
    <name evidence="2" type="ORF">SDC9_20304</name>
</gene>
<dbReference type="InterPro" id="IPR029044">
    <property type="entry name" value="Nucleotide-diphossugar_trans"/>
</dbReference>
<dbReference type="SUPFAM" id="SSF53448">
    <property type="entry name" value="Nucleotide-diphospho-sugar transferases"/>
    <property type="match status" value="1"/>
</dbReference>
<sequence>MFKDLYEAAELLERGEKPEPNSPVSLFLSSLDRFPFIDDLKRLPSFNSGDYLSVIKLLLLDHGLGYGSKPKGLLKFHRYSGESRTAFEEQIVESVKYAFNNDGEAKLMLTVSAEHLESFNNLYLKLKEKILKERGINLTVDFTLQKKSTDTIAVDLEGNPFRNEDGSILFRPGGHGALIGNLQEINSDIIFIKNIDNVTREELLDDTTTWKQTLAGMLIQAREKCFGYLNKLDGEFDSALHLEIIKYLKEEFCIEIPDLPEELTRDFLYAKLNRPIRVCGMVKNEGEPGGGPFIVRDADGSTSLQILESAQLDKSHPDFRRWSMESTHFNPVDIVCSIIDYQGNKFNLNKFIDVETGFVSVKSLKGKSLKALELPGLWNGAMSNWNSIFVEVPVSTFNPVKTVNDLLRPQHTGERV</sequence>
<comment type="caution">
    <text evidence="2">The sequence shown here is derived from an EMBL/GenBank/DDBJ whole genome shotgun (WGS) entry which is preliminary data.</text>
</comment>
<protein>
    <recommendedName>
        <fullName evidence="1">DUF4301 domain-containing protein</fullName>
    </recommendedName>
</protein>
<organism evidence="2">
    <name type="scientific">bioreactor metagenome</name>
    <dbReference type="NCBI Taxonomy" id="1076179"/>
    <lineage>
        <taxon>unclassified sequences</taxon>
        <taxon>metagenomes</taxon>
        <taxon>ecological metagenomes</taxon>
    </lineage>
</organism>
<evidence type="ECO:0000313" key="2">
    <source>
        <dbReference type="EMBL" id="MPL74492.1"/>
    </source>
</evidence>
<accession>A0A644U6L8</accession>
<name>A0A644U6L8_9ZZZZ</name>
<evidence type="ECO:0000259" key="1">
    <source>
        <dbReference type="Pfam" id="PF14134"/>
    </source>
</evidence>
<dbReference type="Pfam" id="PF14134">
    <property type="entry name" value="DUF4301"/>
    <property type="match status" value="1"/>
</dbReference>
<proteinExistence type="predicted"/>
<dbReference type="EMBL" id="VSSQ01000080">
    <property type="protein sequence ID" value="MPL74492.1"/>
    <property type="molecule type" value="Genomic_DNA"/>
</dbReference>